<feature type="domain" description="Prepilin type IV endopeptidase peptidase" evidence="20">
    <location>
        <begin position="148"/>
        <end position="258"/>
    </location>
</feature>
<protein>
    <recommendedName>
        <fullName evidence="16 18">Prepilin leader peptidase/N-methyltransferase</fullName>
        <ecNumber evidence="18">2.1.1.-</ecNumber>
        <ecNumber evidence="15 18">3.4.23.43</ecNumber>
    </recommendedName>
</protein>
<evidence type="ECO:0000256" key="1">
    <source>
        <dbReference type="ARBA" id="ARBA00004429"/>
    </source>
</evidence>
<feature type="transmembrane region" description="Helical" evidence="19">
    <location>
        <begin position="6"/>
        <end position="30"/>
    </location>
</feature>
<reference evidence="22 23" key="1">
    <citation type="submission" date="2019-10" db="EMBL/GenBank/DDBJ databases">
        <title>Vibrio sp. nov., isolated from Coralline algae surface.</title>
        <authorList>
            <person name="Geng Y."/>
            <person name="Zhang X."/>
        </authorList>
    </citation>
    <scope>NUCLEOTIDE SEQUENCE [LARGE SCALE GENOMIC DNA]</scope>
    <source>
        <strain evidence="22 23">SM1977</strain>
    </source>
</reference>
<evidence type="ECO:0000256" key="11">
    <source>
        <dbReference type="ARBA" id="ARBA00022989"/>
    </source>
</evidence>
<dbReference type="Pfam" id="PF06750">
    <property type="entry name" value="A24_N_bact"/>
    <property type="match status" value="1"/>
</dbReference>
<evidence type="ECO:0000256" key="18">
    <source>
        <dbReference type="RuleBase" id="RU003794"/>
    </source>
</evidence>
<keyword evidence="4" id="KW-0997">Cell inner membrane</keyword>
<keyword evidence="5 18" id="KW-0489">Methyltransferase</keyword>
<feature type="transmembrane region" description="Helical" evidence="19">
    <location>
        <begin position="196"/>
        <end position="216"/>
    </location>
</feature>
<evidence type="ECO:0000256" key="15">
    <source>
        <dbReference type="ARBA" id="ARBA00067082"/>
    </source>
</evidence>
<keyword evidence="6 18" id="KW-0645">Protease</keyword>
<comment type="subcellular location">
    <subcellularLocation>
        <location evidence="1">Cell inner membrane</location>
        <topology evidence="1">Multi-pass membrane protein</topology>
    </subcellularLocation>
    <subcellularLocation>
        <location evidence="18">Cell membrane</location>
        <topology evidence="18">Multi-pass membrane protein</topology>
    </subcellularLocation>
</comment>
<dbReference type="FunFam" id="1.20.120.1220:FF:000001">
    <property type="entry name" value="Type 4 prepilin-like proteins leader peptide-processing enzyme"/>
    <property type="match status" value="1"/>
</dbReference>
<evidence type="ECO:0000256" key="9">
    <source>
        <dbReference type="ARBA" id="ARBA00022692"/>
    </source>
</evidence>
<evidence type="ECO:0000313" key="22">
    <source>
        <dbReference type="EMBL" id="QGA64217.1"/>
    </source>
</evidence>
<keyword evidence="23" id="KW-1185">Reference proteome</keyword>
<evidence type="ECO:0000256" key="8">
    <source>
        <dbReference type="ARBA" id="ARBA00022691"/>
    </source>
</evidence>
<dbReference type="RefSeq" id="WP_153446003.1">
    <property type="nucleotide sequence ID" value="NZ_CP045699.1"/>
</dbReference>
<keyword evidence="12 19" id="KW-0472">Membrane</keyword>
<evidence type="ECO:0000313" key="23">
    <source>
        <dbReference type="Proteomes" id="UP000348942"/>
    </source>
</evidence>
<dbReference type="AlphaFoldDB" id="A0A5Q0TH49"/>
<dbReference type="Gene3D" id="1.20.120.1220">
    <property type="match status" value="1"/>
</dbReference>
<keyword evidence="7 18" id="KW-0808">Transferase</keyword>
<feature type="transmembrane region" description="Helical" evidence="19">
    <location>
        <begin position="146"/>
        <end position="164"/>
    </location>
</feature>
<comment type="catalytic activity">
    <reaction evidence="14 18">
        <text>Typically cleaves a -Gly-|-Phe- bond to release an N-terminal, basic peptide of 5-8 residues from type IV prepilin, and then N-methylates the new N-terminal amino group, the methyl donor being S-adenosyl-L-methionine.</text>
        <dbReference type="EC" id="3.4.23.43"/>
    </reaction>
</comment>
<dbReference type="GO" id="GO:0005886">
    <property type="term" value="C:plasma membrane"/>
    <property type="evidence" value="ECO:0007669"/>
    <property type="project" value="UniProtKB-SubCell"/>
</dbReference>
<dbReference type="EC" id="2.1.1.-" evidence="18"/>
<sequence length="303" mass="34130">MIIFDYYPFLFPILAGVFGLLIGSFLNVVIYRLPVIMEREWKQECFDYLSELKIGKKFKNDPEITAHLDELAQPFNLSIPRSRCPKCGTQIRAVDNIPVISWLFLRGKCRQCANPISPRYPAIELLTALLAVVVTCYFPADWYGLALLFFTFTLIAATFIDLDTMLLPDQLTLPLLWAGLALSAFGISPISLQDAVIGAMAGYLCLWSVFWAFKLLTGKEGMGYGDFKLLAALGAWLGWQQLPLLILLSSVVGLIFGIIQLRQQKKGIDMTFPFGPYLAIAGWFCLIWGHDIAHWYFTYMLGA</sequence>
<dbReference type="Proteomes" id="UP000348942">
    <property type="component" value="Chromosome 1"/>
</dbReference>
<comment type="similarity">
    <text evidence="2 17">Belongs to the peptidase A24 family.</text>
</comment>
<evidence type="ECO:0000256" key="19">
    <source>
        <dbReference type="SAM" id="Phobius"/>
    </source>
</evidence>
<gene>
    <name evidence="22" type="ORF">GFB47_01495</name>
</gene>
<dbReference type="GO" id="GO:0006465">
    <property type="term" value="P:signal peptide processing"/>
    <property type="evidence" value="ECO:0007669"/>
    <property type="project" value="TreeGrafter"/>
</dbReference>
<keyword evidence="8" id="KW-0949">S-adenosyl-L-methionine</keyword>
<feature type="transmembrane region" description="Helical" evidence="19">
    <location>
        <begin position="245"/>
        <end position="262"/>
    </location>
</feature>
<evidence type="ECO:0000259" key="21">
    <source>
        <dbReference type="Pfam" id="PF06750"/>
    </source>
</evidence>
<evidence type="ECO:0000256" key="16">
    <source>
        <dbReference type="ARBA" id="ARBA00071870"/>
    </source>
</evidence>
<dbReference type="PANTHER" id="PTHR30487:SF0">
    <property type="entry name" value="PREPILIN LEADER PEPTIDASE_N-METHYLTRANSFERASE-RELATED"/>
    <property type="match status" value="1"/>
</dbReference>
<evidence type="ECO:0000256" key="5">
    <source>
        <dbReference type="ARBA" id="ARBA00022603"/>
    </source>
</evidence>
<dbReference type="PRINTS" id="PR00864">
    <property type="entry name" value="PREPILNPTASE"/>
</dbReference>
<evidence type="ECO:0000256" key="17">
    <source>
        <dbReference type="RuleBase" id="RU003793"/>
    </source>
</evidence>
<evidence type="ECO:0000256" key="14">
    <source>
        <dbReference type="ARBA" id="ARBA00050401"/>
    </source>
</evidence>
<evidence type="ECO:0000256" key="7">
    <source>
        <dbReference type="ARBA" id="ARBA00022679"/>
    </source>
</evidence>
<feature type="transmembrane region" description="Helical" evidence="19">
    <location>
        <begin position="274"/>
        <end position="297"/>
    </location>
</feature>
<dbReference type="EMBL" id="CP045699">
    <property type="protein sequence ID" value="QGA64217.1"/>
    <property type="molecule type" value="Genomic_DNA"/>
</dbReference>
<evidence type="ECO:0000256" key="10">
    <source>
        <dbReference type="ARBA" id="ARBA00022801"/>
    </source>
</evidence>
<accession>A0A5Q0TH49</accession>
<dbReference type="PANTHER" id="PTHR30487">
    <property type="entry name" value="TYPE 4 PREPILIN-LIKE PROTEINS LEADER PEPTIDE-PROCESSING ENZYME"/>
    <property type="match status" value="1"/>
</dbReference>
<keyword evidence="11 19" id="KW-1133">Transmembrane helix</keyword>
<evidence type="ECO:0000256" key="12">
    <source>
        <dbReference type="ARBA" id="ARBA00023136"/>
    </source>
</evidence>
<dbReference type="EC" id="3.4.23.43" evidence="15 18"/>
<keyword evidence="3" id="KW-1003">Cell membrane</keyword>
<evidence type="ECO:0000256" key="2">
    <source>
        <dbReference type="ARBA" id="ARBA00005801"/>
    </source>
</evidence>
<proteinExistence type="inferred from homology"/>
<comment type="function">
    <text evidence="18">Plays an essential role in type IV pili and type II pseudopili formation by proteolytically removing the leader sequence from substrate proteins and subsequently monomethylating the alpha-amino group of the newly exposed N-terminal phenylalanine.</text>
</comment>
<organism evidence="22 23">
    <name type="scientific">Vibrio algicola</name>
    <dbReference type="NCBI Taxonomy" id="2662262"/>
    <lineage>
        <taxon>Bacteria</taxon>
        <taxon>Pseudomonadati</taxon>
        <taxon>Pseudomonadota</taxon>
        <taxon>Gammaproteobacteria</taxon>
        <taxon>Vibrionales</taxon>
        <taxon>Vibrionaceae</taxon>
        <taxon>Vibrio</taxon>
    </lineage>
</organism>
<name>A0A5Q0TH49_9VIBR</name>
<dbReference type="InterPro" id="IPR010627">
    <property type="entry name" value="Prepilin_pept_A24_N"/>
</dbReference>
<dbReference type="GO" id="GO:0004190">
    <property type="term" value="F:aspartic-type endopeptidase activity"/>
    <property type="evidence" value="ECO:0007669"/>
    <property type="project" value="UniProtKB-EC"/>
</dbReference>
<feature type="domain" description="Prepilin peptidase A24 N-terminal" evidence="21">
    <location>
        <begin position="17"/>
        <end position="137"/>
    </location>
</feature>
<dbReference type="InterPro" id="IPR050882">
    <property type="entry name" value="Prepilin_peptidase/N-MTase"/>
</dbReference>
<keyword evidence="10 18" id="KW-0378">Hydrolase</keyword>
<evidence type="ECO:0000256" key="3">
    <source>
        <dbReference type="ARBA" id="ARBA00022475"/>
    </source>
</evidence>
<dbReference type="Pfam" id="PF01478">
    <property type="entry name" value="Peptidase_A24"/>
    <property type="match status" value="1"/>
</dbReference>
<dbReference type="GO" id="GO:0008168">
    <property type="term" value="F:methyltransferase activity"/>
    <property type="evidence" value="ECO:0007669"/>
    <property type="project" value="UniProtKB-KW"/>
</dbReference>
<feature type="transmembrane region" description="Helical" evidence="19">
    <location>
        <begin position="171"/>
        <end position="190"/>
    </location>
</feature>
<keyword evidence="13 18" id="KW-0511">Multifunctional enzyme</keyword>
<dbReference type="InterPro" id="IPR000045">
    <property type="entry name" value="Prepilin_IV_endopep_pep"/>
</dbReference>
<evidence type="ECO:0000256" key="13">
    <source>
        <dbReference type="ARBA" id="ARBA00023268"/>
    </source>
</evidence>
<keyword evidence="9 18" id="KW-0812">Transmembrane</keyword>
<evidence type="ECO:0000256" key="4">
    <source>
        <dbReference type="ARBA" id="ARBA00022519"/>
    </source>
</evidence>
<evidence type="ECO:0000256" key="6">
    <source>
        <dbReference type="ARBA" id="ARBA00022670"/>
    </source>
</evidence>
<dbReference type="GO" id="GO:0032259">
    <property type="term" value="P:methylation"/>
    <property type="evidence" value="ECO:0007669"/>
    <property type="project" value="UniProtKB-KW"/>
</dbReference>
<evidence type="ECO:0000259" key="20">
    <source>
        <dbReference type="Pfam" id="PF01478"/>
    </source>
</evidence>
<dbReference type="InterPro" id="IPR014032">
    <property type="entry name" value="Peptidase_A24A_bac"/>
</dbReference>